<dbReference type="Proteomes" id="UP000807115">
    <property type="component" value="Chromosome 6"/>
</dbReference>
<proteinExistence type="predicted"/>
<feature type="transmembrane region" description="Helical" evidence="1">
    <location>
        <begin position="78"/>
        <end position="96"/>
    </location>
</feature>
<feature type="chain" id="PRO_5037249167" evidence="2">
    <location>
        <begin position="17"/>
        <end position="102"/>
    </location>
</feature>
<evidence type="ECO:0000313" key="3">
    <source>
        <dbReference type="EMBL" id="KAG0525653.1"/>
    </source>
</evidence>
<keyword evidence="1" id="KW-1133">Transmembrane helix</keyword>
<keyword evidence="1" id="KW-0472">Membrane</keyword>
<reference evidence="3" key="1">
    <citation type="journal article" date="2019" name="BMC Genomics">
        <title>A new reference genome for Sorghum bicolor reveals high levels of sequence similarity between sweet and grain genotypes: implications for the genetics of sugar metabolism.</title>
        <authorList>
            <person name="Cooper E.A."/>
            <person name="Brenton Z.W."/>
            <person name="Flinn B.S."/>
            <person name="Jenkins J."/>
            <person name="Shu S."/>
            <person name="Flowers D."/>
            <person name="Luo F."/>
            <person name="Wang Y."/>
            <person name="Xia P."/>
            <person name="Barry K."/>
            <person name="Daum C."/>
            <person name="Lipzen A."/>
            <person name="Yoshinaga Y."/>
            <person name="Schmutz J."/>
            <person name="Saski C."/>
            <person name="Vermerris W."/>
            <person name="Kresovich S."/>
        </authorList>
    </citation>
    <scope>NUCLEOTIDE SEQUENCE</scope>
</reference>
<gene>
    <name evidence="3" type="ORF">BDA96_06G074900</name>
</gene>
<evidence type="ECO:0000256" key="1">
    <source>
        <dbReference type="SAM" id="Phobius"/>
    </source>
</evidence>
<evidence type="ECO:0000313" key="4">
    <source>
        <dbReference type="Proteomes" id="UP000807115"/>
    </source>
</evidence>
<accession>A0A921QP33</accession>
<feature type="signal peptide" evidence="2">
    <location>
        <begin position="1"/>
        <end position="16"/>
    </location>
</feature>
<dbReference type="EMBL" id="CM027685">
    <property type="protein sequence ID" value="KAG0525653.1"/>
    <property type="molecule type" value="Genomic_DNA"/>
</dbReference>
<keyword evidence="2" id="KW-0732">Signal</keyword>
<name>A0A921QP33_SORBI</name>
<keyword evidence="1" id="KW-0812">Transmembrane</keyword>
<sequence>MLSQKNVLCICSLVLSLTLLDIKEQNIDFIKQGNSMFGNLGGTEDAPTPIISVTKQQGFRKQRKGRQMDRRVTLLLKSYIRVLILLFCFLADKLLMPYSIKL</sequence>
<protein>
    <submittedName>
        <fullName evidence="3">Uncharacterized protein</fullName>
    </submittedName>
</protein>
<evidence type="ECO:0000256" key="2">
    <source>
        <dbReference type="SAM" id="SignalP"/>
    </source>
</evidence>
<dbReference type="AlphaFoldDB" id="A0A921QP33"/>
<organism evidence="3 4">
    <name type="scientific">Sorghum bicolor</name>
    <name type="common">Sorghum</name>
    <name type="synonym">Sorghum vulgare</name>
    <dbReference type="NCBI Taxonomy" id="4558"/>
    <lineage>
        <taxon>Eukaryota</taxon>
        <taxon>Viridiplantae</taxon>
        <taxon>Streptophyta</taxon>
        <taxon>Embryophyta</taxon>
        <taxon>Tracheophyta</taxon>
        <taxon>Spermatophyta</taxon>
        <taxon>Magnoliopsida</taxon>
        <taxon>Liliopsida</taxon>
        <taxon>Poales</taxon>
        <taxon>Poaceae</taxon>
        <taxon>PACMAD clade</taxon>
        <taxon>Panicoideae</taxon>
        <taxon>Andropogonodae</taxon>
        <taxon>Andropogoneae</taxon>
        <taxon>Sorghinae</taxon>
        <taxon>Sorghum</taxon>
    </lineage>
</organism>
<reference evidence="3" key="2">
    <citation type="submission" date="2020-10" db="EMBL/GenBank/DDBJ databases">
        <authorList>
            <person name="Cooper E.A."/>
            <person name="Brenton Z.W."/>
            <person name="Flinn B.S."/>
            <person name="Jenkins J."/>
            <person name="Shu S."/>
            <person name="Flowers D."/>
            <person name="Luo F."/>
            <person name="Wang Y."/>
            <person name="Xia P."/>
            <person name="Barry K."/>
            <person name="Daum C."/>
            <person name="Lipzen A."/>
            <person name="Yoshinaga Y."/>
            <person name="Schmutz J."/>
            <person name="Saski C."/>
            <person name="Vermerris W."/>
            <person name="Kresovich S."/>
        </authorList>
    </citation>
    <scope>NUCLEOTIDE SEQUENCE</scope>
</reference>
<comment type="caution">
    <text evidence="3">The sequence shown here is derived from an EMBL/GenBank/DDBJ whole genome shotgun (WGS) entry which is preliminary data.</text>
</comment>